<accession>A0ACC4CVB2</accession>
<comment type="caution">
    <text evidence="1">The sequence shown here is derived from an EMBL/GenBank/DDBJ whole genome shotgun (WGS) entry which is preliminary data.</text>
</comment>
<gene>
    <name evidence="1" type="ORF">D5086_000262</name>
</gene>
<reference evidence="1 2" key="1">
    <citation type="journal article" date="2024" name="Plant Biotechnol. J.">
        <title>Genome and CRISPR/Cas9 system of a widespread forest tree (Populus alba) in the world.</title>
        <authorList>
            <person name="Liu Y.J."/>
            <person name="Jiang P.F."/>
            <person name="Han X.M."/>
            <person name="Li X.Y."/>
            <person name="Wang H.M."/>
            <person name="Wang Y.J."/>
            <person name="Wang X.X."/>
            <person name="Zeng Q.Y."/>
        </authorList>
    </citation>
    <scope>NUCLEOTIDE SEQUENCE [LARGE SCALE GENOMIC DNA]</scope>
    <source>
        <strain evidence="2">cv. PAL-ZL1</strain>
    </source>
</reference>
<evidence type="ECO:0000313" key="2">
    <source>
        <dbReference type="Proteomes" id="UP000309997"/>
    </source>
</evidence>
<dbReference type="Proteomes" id="UP000309997">
    <property type="component" value="Unassembled WGS sequence"/>
</dbReference>
<keyword evidence="2" id="KW-1185">Reference proteome</keyword>
<protein>
    <submittedName>
        <fullName evidence="1">Uncharacterized protein</fullName>
    </submittedName>
</protein>
<sequence>MFLMAVDQEFPSAQKACMELLSFVAADGYSVSQFGMFAVASLTIFTRIITSSQLNSTTSMRVITTYIHASICCNKNMTQTRQKSEPADSDHGSQ</sequence>
<organism evidence="1 2">
    <name type="scientific">Populus alba</name>
    <name type="common">White poplar</name>
    <dbReference type="NCBI Taxonomy" id="43335"/>
    <lineage>
        <taxon>Eukaryota</taxon>
        <taxon>Viridiplantae</taxon>
        <taxon>Streptophyta</taxon>
        <taxon>Embryophyta</taxon>
        <taxon>Tracheophyta</taxon>
        <taxon>Spermatophyta</taxon>
        <taxon>Magnoliopsida</taxon>
        <taxon>eudicotyledons</taxon>
        <taxon>Gunneridae</taxon>
        <taxon>Pentapetalae</taxon>
        <taxon>rosids</taxon>
        <taxon>fabids</taxon>
        <taxon>Malpighiales</taxon>
        <taxon>Salicaceae</taxon>
        <taxon>Saliceae</taxon>
        <taxon>Populus</taxon>
    </lineage>
</organism>
<dbReference type="EMBL" id="RCHU02000001">
    <property type="protein sequence ID" value="KAL3609242.1"/>
    <property type="molecule type" value="Genomic_DNA"/>
</dbReference>
<evidence type="ECO:0000313" key="1">
    <source>
        <dbReference type="EMBL" id="KAL3609242.1"/>
    </source>
</evidence>
<proteinExistence type="predicted"/>
<name>A0ACC4CVB2_POPAL</name>